<gene>
    <name evidence="1" type="ORF">EKH83_09400</name>
</gene>
<dbReference type="EMBL" id="RXOC01000005">
    <property type="protein sequence ID" value="RXF70091.1"/>
    <property type="molecule type" value="Genomic_DNA"/>
</dbReference>
<organism evidence="1 2">
    <name type="scientific">Arcticibacter tournemirensis</name>
    <dbReference type="NCBI Taxonomy" id="699437"/>
    <lineage>
        <taxon>Bacteria</taxon>
        <taxon>Pseudomonadati</taxon>
        <taxon>Bacteroidota</taxon>
        <taxon>Sphingobacteriia</taxon>
        <taxon>Sphingobacteriales</taxon>
        <taxon>Sphingobacteriaceae</taxon>
        <taxon>Arcticibacter</taxon>
    </lineage>
</organism>
<dbReference type="Proteomes" id="UP000290848">
    <property type="component" value="Unassembled WGS sequence"/>
</dbReference>
<comment type="caution">
    <text evidence="1">The sequence shown here is derived from an EMBL/GenBank/DDBJ whole genome shotgun (WGS) entry which is preliminary data.</text>
</comment>
<sequence>MSRNQANGNPDFHPDTKFIIAARAGFRCSYPKCGKLLIGPGTESNKVTNLGDCGHIFAASPIGPRTNGGLNPQQLAGPQNGIFLCKHHHGLVDRRWSNNIHTSDMLIRYKDRHEFHISAEIGEHHYPMNWINAFSITNSSLFSAPLKIMLGKVTFIVGNNNTGKSLIMDVIYATLTRQLEPRLHRRNFRAECMLEFDNPILSRAEISMNHTGEFVYQMEDIKEAFLPYHVNVLFLRNKLTYSKDDLGDIVKCLRLSRSFLKTHLQNLDLKDGLYAKGIQIKEGRRKPYQIDLLYVRTESSKDFYMPFRYLSSSEQFLTIVDILVSLANHLAAFQTVLLLVDWNDLFHFDKDNMSKVLELLRSKSSMFQSIVASPHSYLHVDWTGWVIANLQGGVPNITVQQNTLD</sequence>
<dbReference type="Gene3D" id="3.40.50.300">
    <property type="entry name" value="P-loop containing nucleotide triphosphate hydrolases"/>
    <property type="match status" value="1"/>
</dbReference>
<proteinExistence type="predicted"/>
<name>A0A4Q0MA40_9SPHI</name>
<evidence type="ECO:0000313" key="1">
    <source>
        <dbReference type="EMBL" id="RXF70091.1"/>
    </source>
</evidence>
<evidence type="ECO:0000313" key="2">
    <source>
        <dbReference type="Proteomes" id="UP000290848"/>
    </source>
</evidence>
<protein>
    <submittedName>
        <fullName evidence="1">Uncharacterized protein</fullName>
    </submittedName>
</protein>
<dbReference type="RefSeq" id="WP_128769164.1">
    <property type="nucleotide sequence ID" value="NZ_RXOC01000005.1"/>
</dbReference>
<reference evidence="1 2" key="1">
    <citation type="submission" date="2018-12" db="EMBL/GenBank/DDBJ databases">
        <title>The Draft Genome Sequence of the Soil Bacterium Pedobacter tournemirensis R1.</title>
        <authorList>
            <person name="He J."/>
        </authorList>
    </citation>
    <scope>NUCLEOTIDE SEQUENCE [LARGE SCALE GENOMIC DNA]</scope>
    <source>
        <strain evidence="1 2">R1</strain>
    </source>
</reference>
<accession>A0A4Q0MA40</accession>
<dbReference type="AlphaFoldDB" id="A0A4Q0MA40"/>
<dbReference type="InterPro" id="IPR027417">
    <property type="entry name" value="P-loop_NTPase"/>
</dbReference>
<dbReference type="SUPFAM" id="SSF52540">
    <property type="entry name" value="P-loop containing nucleoside triphosphate hydrolases"/>
    <property type="match status" value="1"/>
</dbReference>